<evidence type="ECO:0000256" key="6">
    <source>
        <dbReference type="ARBA" id="ARBA00023136"/>
    </source>
</evidence>
<dbReference type="AlphaFoldDB" id="X1L7Y2"/>
<dbReference type="PANTHER" id="PTHR22926">
    <property type="entry name" value="PHOSPHO-N-ACETYLMURAMOYL-PENTAPEPTIDE-TRANSFERASE"/>
    <property type="match status" value="1"/>
</dbReference>
<dbReference type="GO" id="GO:0071555">
    <property type="term" value="P:cell wall organization"/>
    <property type="evidence" value="ECO:0007669"/>
    <property type="project" value="TreeGrafter"/>
</dbReference>
<feature type="transmembrane region" description="Helical" evidence="7">
    <location>
        <begin position="45"/>
        <end position="65"/>
    </location>
</feature>
<feature type="transmembrane region" description="Helical" evidence="7">
    <location>
        <begin position="106"/>
        <end position="125"/>
    </location>
</feature>
<keyword evidence="3" id="KW-0808">Transferase</keyword>
<protein>
    <submittedName>
        <fullName evidence="8">Uncharacterized protein</fullName>
    </submittedName>
</protein>
<feature type="transmembrane region" description="Helical" evidence="7">
    <location>
        <begin position="217"/>
        <end position="235"/>
    </location>
</feature>
<feature type="non-terminal residue" evidence="8">
    <location>
        <position position="239"/>
    </location>
</feature>
<feature type="transmembrane region" description="Helical" evidence="7">
    <location>
        <begin position="162"/>
        <end position="180"/>
    </location>
</feature>
<feature type="transmembrane region" description="Helical" evidence="7">
    <location>
        <begin position="6"/>
        <end position="24"/>
    </location>
</feature>
<comment type="caution">
    <text evidence="8">The sequence shown here is derived from an EMBL/GenBank/DDBJ whole genome shotgun (WGS) entry which is preliminary data.</text>
</comment>
<dbReference type="Pfam" id="PF00953">
    <property type="entry name" value="Glycos_transf_4"/>
    <property type="match status" value="1"/>
</dbReference>
<feature type="transmembrane region" description="Helical" evidence="7">
    <location>
        <begin position="131"/>
        <end position="150"/>
    </location>
</feature>
<dbReference type="EMBL" id="BARV01002003">
    <property type="protein sequence ID" value="GAI01961.1"/>
    <property type="molecule type" value="Genomic_DNA"/>
</dbReference>
<evidence type="ECO:0000256" key="4">
    <source>
        <dbReference type="ARBA" id="ARBA00022692"/>
    </source>
</evidence>
<dbReference type="GO" id="GO:0009103">
    <property type="term" value="P:lipopolysaccharide biosynthetic process"/>
    <property type="evidence" value="ECO:0007669"/>
    <property type="project" value="TreeGrafter"/>
</dbReference>
<evidence type="ECO:0000256" key="3">
    <source>
        <dbReference type="ARBA" id="ARBA00022679"/>
    </source>
</evidence>
<keyword evidence="6 7" id="KW-0472">Membrane</keyword>
<dbReference type="GO" id="GO:0016780">
    <property type="term" value="F:phosphotransferase activity, for other substituted phosphate groups"/>
    <property type="evidence" value="ECO:0007669"/>
    <property type="project" value="InterPro"/>
</dbReference>
<comment type="subcellular location">
    <subcellularLocation>
        <location evidence="1">Cell membrane</location>
        <topology evidence="1">Multi-pass membrane protein</topology>
    </subcellularLocation>
</comment>
<evidence type="ECO:0000313" key="8">
    <source>
        <dbReference type="EMBL" id="GAI01961.1"/>
    </source>
</evidence>
<evidence type="ECO:0000256" key="5">
    <source>
        <dbReference type="ARBA" id="ARBA00022989"/>
    </source>
</evidence>
<dbReference type="InterPro" id="IPR000715">
    <property type="entry name" value="Glycosyl_transferase_4"/>
</dbReference>
<accession>X1L7Y2</accession>
<evidence type="ECO:0000256" key="1">
    <source>
        <dbReference type="ARBA" id="ARBA00004651"/>
    </source>
</evidence>
<keyword evidence="2" id="KW-1003">Cell membrane</keyword>
<dbReference type="PANTHER" id="PTHR22926:SF3">
    <property type="entry name" value="UNDECAPRENYL-PHOSPHATE ALPHA-N-ACETYLGLUCOSAMINYL 1-PHOSPHATE TRANSFERASE"/>
    <property type="match status" value="1"/>
</dbReference>
<keyword evidence="4 7" id="KW-0812">Transmembrane</keyword>
<proteinExistence type="predicted"/>
<dbReference type="GO" id="GO:0005886">
    <property type="term" value="C:plasma membrane"/>
    <property type="evidence" value="ECO:0007669"/>
    <property type="project" value="UniProtKB-SubCell"/>
</dbReference>
<keyword evidence="5 7" id="KW-1133">Transmembrane helix</keyword>
<evidence type="ECO:0000256" key="2">
    <source>
        <dbReference type="ARBA" id="ARBA00022475"/>
    </source>
</evidence>
<evidence type="ECO:0000256" key="7">
    <source>
        <dbReference type="SAM" id="Phobius"/>
    </source>
</evidence>
<feature type="transmembrane region" description="Helical" evidence="7">
    <location>
        <begin position="71"/>
        <end position="94"/>
    </location>
</feature>
<gene>
    <name evidence="8" type="ORF">S06H3_05408</name>
</gene>
<dbReference type="GO" id="GO:0044038">
    <property type="term" value="P:cell wall macromolecule biosynthetic process"/>
    <property type="evidence" value="ECO:0007669"/>
    <property type="project" value="TreeGrafter"/>
</dbReference>
<reference evidence="8" key="1">
    <citation type="journal article" date="2014" name="Front. Microbiol.">
        <title>High frequency of phylogenetically diverse reductive dehalogenase-homologous genes in deep subseafloor sedimentary metagenomes.</title>
        <authorList>
            <person name="Kawai M."/>
            <person name="Futagami T."/>
            <person name="Toyoda A."/>
            <person name="Takaki Y."/>
            <person name="Nishi S."/>
            <person name="Hori S."/>
            <person name="Arai W."/>
            <person name="Tsubouchi T."/>
            <person name="Morono Y."/>
            <person name="Uchiyama I."/>
            <person name="Ito T."/>
            <person name="Fujiyama A."/>
            <person name="Inagaki F."/>
            <person name="Takami H."/>
        </authorList>
    </citation>
    <scope>NUCLEOTIDE SEQUENCE</scope>
    <source>
        <strain evidence="8">Expedition CK06-06</strain>
    </source>
</reference>
<organism evidence="8">
    <name type="scientific">marine sediment metagenome</name>
    <dbReference type="NCBI Taxonomy" id="412755"/>
    <lineage>
        <taxon>unclassified sequences</taxon>
        <taxon>metagenomes</taxon>
        <taxon>ecological metagenomes</taxon>
    </lineage>
</organism>
<feature type="transmembrane region" description="Helical" evidence="7">
    <location>
        <begin position="186"/>
        <end position="205"/>
    </location>
</feature>
<dbReference type="CDD" id="cd06853">
    <property type="entry name" value="GT_WecA_like"/>
    <property type="match status" value="1"/>
</dbReference>
<sequence>MLFLYFLLSFLTSLILIPFLKKIAEKKGLFDVAEGDVLKIHKKPIPVLGGLAMLTALIIGLLFFCFQKQDFSYKITAIIFGSLIIFLLGFWDDLKWKHISQIKPHFKFLLLIIFPSISALILFSSGIKFNFFPVSILAGLLTFLYIFVLINGVNYQDGMDGLVGGLTAISLIGFIVLSLISGNNLALILSLILLGAVLGFLIFNFPPAKIFMGDSGAYFLGFILTVLAIIFSRPYNIAS</sequence>
<name>X1L7Y2_9ZZZZ</name>